<comment type="caution">
    <text evidence="7">The sequence shown here is derived from an EMBL/GenBank/DDBJ whole genome shotgun (WGS) entry which is preliminary data.</text>
</comment>
<dbReference type="AlphaFoldDB" id="A0A7X9ZWS3"/>
<keyword evidence="7" id="KW-0547">Nucleotide-binding</keyword>
<dbReference type="Pfam" id="PF00005">
    <property type="entry name" value="ABC_tran"/>
    <property type="match status" value="1"/>
</dbReference>
<dbReference type="Gene3D" id="3.40.50.300">
    <property type="entry name" value="P-loop containing nucleotide triphosphate hydrolases"/>
    <property type="match status" value="1"/>
</dbReference>
<evidence type="ECO:0000256" key="1">
    <source>
        <dbReference type="ARBA" id="ARBA00004651"/>
    </source>
</evidence>
<dbReference type="InterPro" id="IPR003439">
    <property type="entry name" value="ABC_transporter-like_ATP-bd"/>
</dbReference>
<proteinExistence type="predicted"/>
<dbReference type="SUPFAM" id="SSF90123">
    <property type="entry name" value="ABC transporter transmembrane region"/>
    <property type="match status" value="1"/>
</dbReference>
<protein>
    <submittedName>
        <fullName evidence="7">ATP-binding cassette domain-containing protein</fullName>
    </submittedName>
</protein>
<keyword evidence="4 5" id="KW-0472">Membrane</keyword>
<sequence length="452" mass="50079">MTLFHAIRRHLWLAVLFGIASNLLVLTPTLYLLQVYDRVLPSRSLETLAMLIVFMVIALAMMMAVDMVRTRLLADLGRQLADRLDRLALAAKIDGQARRIAQPGLATLQDVSSLRHFLSGTGLIALLDLPWLLFYLALMFAFHWTLGLIAVFSAVLLGGLTLLNDRLTRERVRLYTGHQRETEQFLAQINRNAEIVVALGMESAMTDAWSARRRIDMDAEAAVTGTSSSNRSISRVLRQWIQVVMMGAGAWLVINQIATGGVMLATTILLGKALAPVEQLLGSWKQLVEVRQAWGRLDALWRRPSAVNRVELPRPAGRLTVEALSFSSGSSGNSRGRLLLRNVQFGLQPGHLLVIVGASASGKSTLLRVLTGLWAPQVGEVRLDGSSIAQWPRERLGALSRLFSSGCRTVCGHGSREHRAQSQSRCARFGIYRTCRTARARSRTDPWFAQWL</sequence>
<keyword evidence="2 5" id="KW-0812">Transmembrane</keyword>
<keyword evidence="3 5" id="KW-1133">Transmembrane helix</keyword>
<evidence type="ECO:0000313" key="8">
    <source>
        <dbReference type="Proteomes" id="UP000583127"/>
    </source>
</evidence>
<evidence type="ECO:0000256" key="2">
    <source>
        <dbReference type="ARBA" id="ARBA00022692"/>
    </source>
</evidence>
<feature type="transmembrane region" description="Helical" evidence="5">
    <location>
        <begin position="144"/>
        <end position="163"/>
    </location>
</feature>
<keyword evidence="7" id="KW-0067">ATP-binding</keyword>
<evidence type="ECO:0000256" key="4">
    <source>
        <dbReference type="ARBA" id="ARBA00023136"/>
    </source>
</evidence>
<organism evidence="7 8">
    <name type="scientific">Paraburkholderia antibiotica</name>
    <dbReference type="NCBI Taxonomy" id="2728839"/>
    <lineage>
        <taxon>Bacteria</taxon>
        <taxon>Pseudomonadati</taxon>
        <taxon>Pseudomonadota</taxon>
        <taxon>Betaproteobacteria</taxon>
        <taxon>Burkholderiales</taxon>
        <taxon>Burkholderiaceae</taxon>
        <taxon>Paraburkholderia</taxon>
    </lineage>
</organism>
<dbReference type="GO" id="GO:0140359">
    <property type="term" value="F:ABC-type transporter activity"/>
    <property type="evidence" value="ECO:0007669"/>
    <property type="project" value="InterPro"/>
</dbReference>
<dbReference type="PANTHER" id="PTHR24221:SF248">
    <property type="entry name" value="ABC TRANSPORTER TRANSMEMBRANE REGION"/>
    <property type="match status" value="1"/>
</dbReference>
<dbReference type="EMBL" id="JABBFZ010000005">
    <property type="protein sequence ID" value="NML31464.1"/>
    <property type="molecule type" value="Genomic_DNA"/>
</dbReference>
<dbReference type="GO" id="GO:0016887">
    <property type="term" value="F:ATP hydrolysis activity"/>
    <property type="evidence" value="ECO:0007669"/>
    <property type="project" value="InterPro"/>
</dbReference>
<dbReference type="GO" id="GO:0005886">
    <property type="term" value="C:plasma membrane"/>
    <property type="evidence" value="ECO:0007669"/>
    <property type="project" value="UniProtKB-SubCell"/>
</dbReference>
<dbReference type="InterPro" id="IPR011527">
    <property type="entry name" value="ABC1_TM_dom"/>
</dbReference>
<keyword evidence="8" id="KW-1185">Reference proteome</keyword>
<dbReference type="Gene3D" id="1.20.1560.10">
    <property type="entry name" value="ABC transporter type 1, transmembrane domain"/>
    <property type="match status" value="1"/>
</dbReference>
<feature type="transmembrane region" description="Helical" evidence="5">
    <location>
        <begin position="240"/>
        <end position="270"/>
    </location>
</feature>
<evidence type="ECO:0000256" key="5">
    <source>
        <dbReference type="SAM" id="Phobius"/>
    </source>
</evidence>
<dbReference type="SUPFAM" id="SSF52540">
    <property type="entry name" value="P-loop containing nucleoside triphosphate hydrolases"/>
    <property type="match status" value="1"/>
</dbReference>
<feature type="transmembrane region" description="Helical" evidence="5">
    <location>
        <begin position="12"/>
        <end position="36"/>
    </location>
</feature>
<feature type="domain" description="ABC transmembrane type-1" evidence="6">
    <location>
        <begin position="12"/>
        <end position="289"/>
    </location>
</feature>
<dbReference type="GO" id="GO:0005524">
    <property type="term" value="F:ATP binding"/>
    <property type="evidence" value="ECO:0007669"/>
    <property type="project" value="UniProtKB-KW"/>
</dbReference>
<accession>A0A7X9ZWS3</accession>
<dbReference type="InterPro" id="IPR036640">
    <property type="entry name" value="ABC1_TM_sf"/>
</dbReference>
<evidence type="ECO:0000256" key="3">
    <source>
        <dbReference type="ARBA" id="ARBA00022989"/>
    </source>
</evidence>
<dbReference type="Pfam" id="PF00664">
    <property type="entry name" value="ABC_membrane"/>
    <property type="match status" value="1"/>
</dbReference>
<gene>
    <name evidence="7" type="ORF">HHL14_11550</name>
</gene>
<reference evidence="7 8" key="1">
    <citation type="submission" date="2020-04" db="EMBL/GenBank/DDBJ databases">
        <title>Paraburkholderia sp. G-4-1-8 isolated from soil.</title>
        <authorList>
            <person name="Dahal R.H."/>
        </authorList>
    </citation>
    <scope>NUCLEOTIDE SEQUENCE [LARGE SCALE GENOMIC DNA]</scope>
    <source>
        <strain evidence="7 8">G-4-1-8</strain>
    </source>
</reference>
<dbReference type="PANTHER" id="PTHR24221">
    <property type="entry name" value="ATP-BINDING CASSETTE SUB-FAMILY B"/>
    <property type="match status" value="1"/>
</dbReference>
<dbReference type="GO" id="GO:0034040">
    <property type="term" value="F:ATPase-coupled lipid transmembrane transporter activity"/>
    <property type="evidence" value="ECO:0007669"/>
    <property type="project" value="TreeGrafter"/>
</dbReference>
<feature type="transmembrane region" description="Helical" evidence="5">
    <location>
        <begin position="117"/>
        <end position="138"/>
    </location>
</feature>
<name>A0A7X9ZWS3_9BURK</name>
<dbReference type="InterPro" id="IPR039421">
    <property type="entry name" value="Type_1_exporter"/>
</dbReference>
<evidence type="ECO:0000259" key="6">
    <source>
        <dbReference type="PROSITE" id="PS50929"/>
    </source>
</evidence>
<dbReference type="PROSITE" id="PS50929">
    <property type="entry name" value="ABC_TM1F"/>
    <property type="match status" value="1"/>
</dbReference>
<evidence type="ECO:0000313" key="7">
    <source>
        <dbReference type="EMBL" id="NML31464.1"/>
    </source>
</evidence>
<feature type="transmembrane region" description="Helical" evidence="5">
    <location>
        <begin position="48"/>
        <end position="68"/>
    </location>
</feature>
<comment type="subcellular location">
    <subcellularLocation>
        <location evidence="1">Cell membrane</location>
        <topology evidence="1">Multi-pass membrane protein</topology>
    </subcellularLocation>
</comment>
<dbReference type="Proteomes" id="UP000583127">
    <property type="component" value="Unassembled WGS sequence"/>
</dbReference>
<dbReference type="InterPro" id="IPR027417">
    <property type="entry name" value="P-loop_NTPase"/>
</dbReference>